<dbReference type="InterPro" id="IPR019931">
    <property type="entry name" value="LPXTG_anchor"/>
</dbReference>
<keyword evidence="6" id="KW-0812">Transmembrane</keyword>
<sequence>MLLSHQTPAHIHRIPRVWLALLTVLALIATAMVWQVVRPAASQAAAVNESFAGATLSDAAWQLLGTACLTDAPTGSANACARDTDPTSSTSAAGFGTPAAGNDGTGFLQLTDNALNRTGGIVYNSAIAANQGLAIEFTQYQYGPTRNRTDRRPADGIGFFLVDGSANLTATGPEGGALGYGARKDSLPVRAGINNGYLGVGLDTFGNFANQGHVGGTDCVAPGTEPANLYGGSGWNTLDNANAQFTNNISLRGPGNGTTGYCLIQRQKLDTIGTAGSVADTFTGGAQTTVGSWGSRALWAGDLTTTPSQAAVLAAGRKIRIVVSPVTNPGDFPQVTVSIDYTGTGNSYVQVLNTTAPAAIPAAGFKFGFAASTGNNTGSHLIGDLTILNAPSAIDDSVTLNQWNAASFNAASLVTPGASPIPATGGYAIEDPANPGSFGTTFTTAYGTWTINPNTGATTYTPTAGVPQTGQTPTITFRATDGVGQSATGTLEVIYVPVTGDLEKIVEPGATATFPQAELGVGRGSGTITGDGTTPAYQLVHPTSGALVNTYTDTHGGVWTVNPTTGQAQYAADASYRGPVPSIDYRITDSNGEQATGTLSIIMPPLAGDQTKAGNPGDSVSFDPLADLVAAGSSPALTVSLVTPDTPGGTTQTVAGQGTWTLNTTTGEITFTPVAGFTGNPDPINYCVTDGNNLSDTATLTVTYNVPPTAGDQTVTVNPGTPATLNPVITPGSDPTLTVSIDGSDPGSPTTKTVPGQGVWTINPTTGVATFTPEPGYTGNPTPITYTVTDGNGLTDSGTLTVLTFTPPVAKDQSKTTEPSTPVTFDPIANLITPGSNPTLTVQFIDPATGNPTTDLSVTVPGEGVWSIDPATGKVTFTPEDGFTGKATIGYRVTDGNTLFDEANLTVTVTDSKDESSEDDGDDTEDTDDTDSGSGNNGDDQLPTTGADITAGLVGATGMLLLGAGLVIITRRRTQS</sequence>
<accession>A0A542ZXR7</accession>
<evidence type="ECO:0000256" key="5">
    <source>
        <dbReference type="SAM" id="MobiDB-lite"/>
    </source>
</evidence>
<keyword evidence="3" id="KW-0732">Signal</keyword>
<evidence type="ECO:0000256" key="1">
    <source>
        <dbReference type="ARBA" id="ARBA00022512"/>
    </source>
</evidence>
<dbReference type="Proteomes" id="UP000315389">
    <property type="component" value="Unassembled WGS sequence"/>
</dbReference>
<name>A0A542ZXR7_RARFA</name>
<keyword evidence="2" id="KW-0964">Secreted</keyword>
<dbReference type="InterPro" id="IPR026395">
    <property type="entry name" value="CshA_fibril"/>
</dbReference>
<gene>
    <name evidence="8" type="ORF">FB461_1632</name>
</gene>
<keyword evidence="6" id="KW-1133">Transmembrane helix</keyword>
<evidence type="ECO:0000256" key="4">
    <source>
        <dbReference type="ARBA" id="ARBA00023088"/>
    </source>
</evidence>
<dbReference type="NCBIfam" id="TIGR01167">
    <property type="entry name" value="LPXTG_anchor"/>
    <property type="match status" value="1"/>
</dbReference>
<feature type="region of interest" description="Disordered" evidence="5">
    <location>
        <begin position="908"/>
        <end position="945"/>
    </location>
</feature>
<dbReference type="Gene3D" id="2.60.120.200">
    <property type="match status" value="1"/>
</dbReference>
<dbReference type="EMBL" id="VFOS01000001">
    <property type="protein sequence ID" value="TQL65099.1"/>
    <property type="molecule type" value="Genomic_DNA"/>
</dbReference>
<dbReference type="NCBIfam" id="TIGR04225">
    <property type="entry name" value="CshA_fibril_rpt"/>
    <property type="match status" value="3"/>
</dbReference>
<keyword evidence="6" id="KW-0472">Membrane</keyword>
<feature type="transmembrane region" description="Helical" evidence="6">
    <location>
        <begin position="949"/>
        <end position="969"/>
    </location>
</feature>
<keyword evidence="9" id="KW-1185">Reference proteome</keyword>
<dbReference type="InterPro" id="IPR013320">
    <property type="entry name" value="ConA-like_dom_sf"/>
</dbReference>
<evidence type="ECO:0000259" key="7">
    <source>
        <dbReference type="PROSITE" id="PS50847"/>
    </source>
</evidence>
<comment type="caution">
    <text evidence="8">The sequence shown here is derived from an EMBL/GenBank/DDBJ whole genome shotgun (WGS) entry which is preliminary data.</text>
</comment>
<dbReference type="Gene3D" id="2.60.40.3440">
    <property type="match status" value="1"/>
</dbReference>
<evidence type="ECO:0000313" key="9">
    <source>
        <dbReference type="Proteomes" id="UP000315389"/>
    </source>
</evidence>
<proteinExistence type="predicted"/>
<evidence type="ECO:0000256" key="2">
    <source>
        <dbReference type="ARBA" id="ARBA00022525"/>
    </source>
</evidence>
<evidence type="ECO:0000256" key="3">
    <source>
        <dbReference type="ARBA" id="ARBA00022729"/>
    </source>
</evidence>
<protein>
    <submittedName>
        <fullName evidence="8">LPXTG-motif cell wall-anchored protein</fullName>
    </submittedName>
</protein>
<dbReference type="SUPFAM" id="SSF49899">
    <property type="entry name" value="Concanavalin A-like lectins/glucanases"/>
    <property type="match status" value="1"/>
</dbReference>
<dbReference type="Pfam" id="PF19076">
    <property type="entry name" value="CshA_repeat"/>
    <property type="match status" value="1"/>
</dbReference>
<dbReference type="AlphaFoldDB" id="A0A542ZXR7"/>
<dbReference type="PROSITE" id="PS50847">
    <property type="entry name" value="GRAM_POS_ANCHORING"/>
    <property type="match status" value="1"/>
</dbReference>
<feature type="domain" description="Gram-positive cocci surface proteins LPxTG" evidence="7">
    <location>
        <begin position="942"/>
        <end position="976"/>
    </location>
</feature>
<keyword evidence="1" id="KW-0134">Cell wall</keyword>
<dbReference type="Pfam" id="PF00746">
    <property type="entry name" value="Gram_pos_anchor"/>
    <property type="match status" value="1"/>
</dbReference>
<organism evidence="8 9">
    <name type="scientific">Rarobacter faecitabidus</name>
    <dbReference type="NCBI Taxonomy" id="13243"/>
    <lineage>
        <taxon>Bacteria</taxon>
        <taxon>Bacillati</taxon>
        <taxon>Actinomycetota</taxon>
        <taxon>Actinomycetes</taxon>
        <taxon>Micrococcales</taxon>
        <taxon>Rarobacteraceae</taxon>
        <taxon>Rarobacter</taxon>
    </lineage>
</organism>
<keyword evidence="4" id="KW-0572">Peptidoglycan-anchor</keyword>
<evidence type="ECO:0000256" key="6">
    <source>
        <dbReference type="SAM" id="Phobius"/>
    </source>
</evidence>
<dbReference type="Pfam" id="PF17963">
    <property type="entry name" value="Big_9"/>
    <property type="match status" value="3"/>
</dbReference>
<dbReference type="OrthoDB" id="3795101at2"/>
<reference evidence="8 9" key="1">
    <citation type="submission" date="2019-06" db="EMBL/GenBank/DDBJ databases">
        <title>Sequencing the genomes of 1000 actinobacteria strains.</title>
        <authorList>
            <person name="Klenk H.-P."/>
        </authorList>
    </citation>
    <scope>NUCLEOTIDE SEQUENCE [LARGE SCALE GENOMIC DNA]</scope>
    <source>
        <strain evidence="8 9">DSM 4813</strain>
    </source>
</reference>
<feature type="compositionally biased region" description="Acidic residues" evidence="5">
    <location>
        <begin position="916"/>
        <end position="931"/>
    </location>
</feature>
<evidence type="ECO:0000313" key="8">
    <source>
        <dbReference type="EMBL" id="TQL65099.1"/>
    </source>
</evidence>